<sequence length="135" mass="14594">MKLALAHPAHALVSLCVHASTGQQDILALAPVTSAAQGLKDEVSRPRIAPEMMDHKETHDDIKSGACVCSVDDDPKDSTRHTIHISPSHSLIPFIFIRDTPSHHFLAAGEGLHLNLNLLYLKLLHISSSQLSSPS</sequence>
<evidence type="ECO:0000313" key="2">
    <source>
        <dbReference type="Proteomes" id="UP001161757"/>
    </source>
</evidence>
<dbReference type="Proteomes" id="UP001161757">
    <property type="component" value="Unassembled WGS sequence"/>
</dbReference>
<accession>A0AAN6IY82</accession>
<comment type="caution">
    <text evidence="1">The sequence shown here is derived from an EMBL/GenBank/DDBJ whole genome shotgun (WGS) entry which is preliminary data.</text>
</comment>
<evidence type="ECO:0000313" key="1">
    <source>
        <dbReference type="EMBL" id="KAJ8994468.1"/>
    </source>
</evidence>
<organism evidence="1 2">
    <name type="scientific">Exophiala dermatitidis</name>
    <name type="common">Black yeast-like fungus</name>
    <name type="synonym">Wangiella dermatitidis</name>
    <dbReference type="NCBI Taxonomy" id="5970"/>
    <lineage>
        <taxon>Eukaryota</taxon>
        <taxon>Fungi</taxon>
        <taxon>Dikarya</taxon>
        <taxon>Ascomycota</taxon>
        <taxon>Pezizomycotina</taxon>
        <taxon>Eurotiomycetes</taxon>
        <taxon>Chaetothyriomycetidae</taxon>
        <taxon>Chaetothyriales</taxon>
        <taxon>Herpotrichiellaceae</taxon>
        <taxon>Exophiala</taxon>
    </lineage>
</organism>
<name>A0AAN6IY82_EXODE</name>
<dbReference type="AlphaFoldDB" id="A0AAN6IY82"/>
<reference evidence="1" key="1">
    <citation type="submission" date="2023-01" db="EMBL/GenBank/DDBJ databases">
        <title>Exophiala dermititidis isolated from Cystic Fibrosis Patient.</title>
        <authorList>
            <person name="Kurbessoian T."/>
            <person name="Crocker A."/>
            <person name="Murante D."/>
            <person name="Hogan D.A."/>
            <person name="Stajich J.E."/>
        </authorList>
    </citation>
    <scope>NUCLEOTIDE SEQUENCE</scope>
    <source>
        <strain evidence="1">Ex8</strain>
    </source>
</reference>
<dbReference type="EMBL" id="JAJGCB010000002">
    <property type="protein sequence ID" value="KAJ8994468.1"/>
    <property type="molecule type" value="Genomic_DNA"/>
</dbReference>
<protein>
    <submittedName>
        <fullName evidence="1">Uncharacterized protein</fullName>
    </submittedName>
</protein>
<proteinExistence type="predicted"/>
<gene>
    <name evidence="1" type="ORF">HRR80_001182</name>
</gene>